<dbReference type="SUPFAM" id="SSF109880">
    <property type="entry name" value="A middle domain of Talin 1"/>
    <property type="match status" value="1"/>
</dbReference>
<dbReference type="OrthoDB" id="5845093at2759"/>
<dbReference type="PANTHER" id="PTHR19981:SF1">
    <property type="entry name" value="RHEA, ISOFORM B"/>
    <property type="match status" value="1"/>
</dbReference>
<dbReference type="GO" id="GO:0005178">
    <property type="term" value="F:integrin binding"/>
    <property type="evidence" value="ECO:0007669"/>
    <property type="project" value="TreeGrafter"/>
</dbReference>
<dbReference type="InterPro" id="IPR019749">
    <property type="entry name" value="Band_41_domain"/>
</dbReference>
<dbReference type="EMBL" id="CAJEWN010000287">
    <property type="protein sequence ID" value="CAD2176944.1"/>
    <property type="molecule type" value="Genomic_DNA"/>
</dbReference>
<dbReference type="AlphaFoldDB" id="A0A6V7VQX3"/>
<dbReference type="InterPro" id="IPR035964">
    <property type="entry name" value="I/LWEQ_dom_sf"/>
</dbReference>
<dbReference type="Gene3D" id="1.20.120.230">
    <property type="entry name" value="Alpha-catenin/vinculin-like"/>
    <property type="match status" value="2"/>
</dbReference>
<dbReference type="SMART" id="SM00295">
    <property type="entry name" value="B41"/>
    <property type="match status" value="1"/>
</dbReference>
<reference evidence="3 4" key="1">
    <citation type="submission" date="2020-08" db="EMBL/GenBank/DDBJ databases">
        <authorList>
            <person name="Koutsovoulos G."/>
            <person name="Danchin GJ E."/>
        </authorList>
    </citation>
    <scope>NUCLEOTIDE SEQUENCE [LARGE SCALE GENOMIC DNA]</scope>
</reference>
<dbReference type="Pfam" id="PF16511">
    <property type="entry name" value="FERM_f0"/>
    <property type="match status" value="1"/>
</dbReference>
<feature type="region of interest" description="Disordered" evidence="1">
    <location>
        <begin position="919"/>
        <end position="958"/>
    </location>
</feature>
<dbReference type="Pfam" id="PF21896">
    <property type="entry name" value="Talin_IBS2B"/>
    <property type="match status" value="1"/>
</dbReference>
<dbReference type="GO" id="GO:0005200">
    <property type="term" value="F:structural constituent of cytoskeleton"/>
    <property type="evidence" value="ECO:0007669"/>
    <property type="project" value="InterPro"/>
</dbReference>
<dbReference type="InterPro" id="IPR000299">
    <property type="entry name" value="FERM_domain"/>
</dbReference>
<gene>
    <name evidence="3" type="ORF">MENT_LOCUS28786</name>
</gene>
<dbReference type="InterPro" id="IPR002404">
    <property type="entry name" value="IRS_PTB"/>
</dbReference>
<dbReference type="InterPro" id="IPR015224">
    <property type="entry name" value="Talin_cent"/>
</dbReference>
<evidence type="ECO:0000259" key="2">
    <source>
        <dbReference type="PROSITE" id="PS50057"/>
    </source>
</evidence>
<dbReference type="InterPro" id="IPR032425">
    <property type="entry name" value="FERM_f0"/>
</dbReference>
<name>A0A6V7VQX3_MELEN</name>
<dbReference type="GO" id="GO:0003779">
    <property type="term" value="F:actin binding"/>
    <property type="evidence" value="ECO:0007669"/>
    <property type="project" value="InterPro"/>
</dbReference>
<dbReference type="Proteomes" id="UP000580250">
    <property type="component" value="Unassembled WGS sequence"/>
</dbReference>
<dbReference type="GO" id="GO:0005925">
    <property type="term" value="C:focal adhesion"/>
    <property type="evidence" value="ECO:0007669"/>
    <property type="project" value="InterPro"/>
</dbReference>
<dbReference type="SUPFAM" id="SSF47031">
    <property type="entry name" value="Second domain of FERM"/>
    <property type="match status" value="1"/>
</dbReference>
<dbReference type="GO" id="GO:0005886">
    <property type="term" value="C:plasma membrane"/>
    <property type="evidence" value="ECO:0007669"/>
    <property type="project" value="TreeGrafter"/>
</dbReference>
<dbReference type="Gene3D" id="1.20.80.10">
    <property type="match status" value="1"/>
</dbReference>
<dbReference type="SUPFAM" id="SSF50729">
    <property type="entry name" value="PH domain-like"/>
    <property type="match status" value="1"/>
</dbReference>
<dbReference type="PANTHER" id="PTHR19981">
    <property type="entry name" value="TALIN"/>
    <property type="match status" value="1"/>
</dbReference>
<dbReference type="GO" id="GO:0030036">
    <property type="term" value="P:actin cytoskeleton organization"/>
    <property type="evidence" value="ECO:0007669"/>
    <property type="project" value="TreeGrafter"/>
</dbReference>
<dbReference type="SMART" id="SM01244">
    <property type="entry name" value="IRS"/>
    <property type="match status" value="1"/>
</dbReference>
<dbReference type="CDD" id="cd10569">
    <property type="entry name" value="FERM_C_Talin"/>
    <property type="match status" value="1"/>
</dbReference>
<accession>A0A6V7VQX3</accession>
<protein>
    <recommendedName>
        <fullName evidence="2">FERM domain-containing protein</fullName>
    </recommendedName>
</protein>
<dbReference type="Pfam" id="PF09141">
    <property type="entry name" value="Talin_middle"/>
    <property type="match status" value="1"/>
</dbReference>
<dbReference type="InterPro" id="IPR054082">
    <property type="entry name" value="Talin_IBS2B"/>
</dbReference>
<feature type="domain" description="FERM" evidence="2">
    <location>
        <begin position="87"/>
        <end position="446"/>
    </location>
</feature>
<dbReference type="CDD" id="cd17089">
    <property type="entry name" value="FERM_F0_TLN"/>
    <property type="match status" value="1"/>
</dbReference>
<dbReference type="Gene3D" id="1.20.1420.10">
    <property type="entry name" value="Talin, central domain"/>
    <property type="match status" value="1"/>
</dbReference>
<feature type="compositionally biased region" description="Basic and acidic residues" evidence="1">
    <location>
        <begin position="146"/>
        <end position="163"/>
    </location>
</feature>
<organism evidence="3 4">
    <name type="scientific">Meloidogyne enterolobii</name>
    <name type="common">Root-knot nematode worm</name>
    <name type="synonym">Meloidogyne mayaguensis</name>
    <dbReference type="NCBI Taxonomy" id="390850"/>
    <lineage>
        <taxon>Eukaryota</taxon>
        <taxon>Metazoa</taxon>
        <taxon>Ecdysozoa</taxon>
        <taxon>Nematoda</taxon>
        <taxon>Chromadorea</taxon>
        <taxon>Rhabditida</taxon>
        <taxon>Tylenchina</taxon>
        <taxon>Tylenchomorpha</taxon>
        <taxon>Tylenchoidea</taxon>
        <taxon>Meloidogynidae</taxon>
        <taxon>Meloidogyninae</taxon>
        <taxon>Meloidogyne</taxon>
    </lineage>
</organism>
<dbReference type="FunFam" id="2.30.29.30:FF:000028">
    <property type="entry name" value="Talin 2"/>
    <property type="match status" value="1"/>
</dbReference>
<dbReference type="InterPro" id="IPR035963">
    <property type="entry name" value="FERM_2"/>
</dbReference>
<dbReference type="InterPro" id="IPR011993">
    <property type="entry name" value="PH-like_dom_sf"/>
</dbReference>
<feature type="region of interest" description="Disordered" evidence="1">
    <location>
        <begin position="142"/>
        <end position="187"/>
    </location>
</feature>
<evidence type="ECO:0000313" key="4">
    <source>
        <dbReference type="Proteomes" id="UP000580250"/>
    </source>
</evidence>
<dbReference type="PROSITE" id="PS00660">
    <property type="entry name" value="FERM_1"/>
    <property type="match status" value="1"/>
</dbReference>
<dbReference type="Pfam" id="PF02174">
    <property type="entry name" value="IRS"/>
    <property type="match status" value="1"/>
</dbReference>
<dbReference type="Gene3D" id="3.10.20.90">
    <property type="entry name" value="Phosphatidylinositol 3-kinase Catalytic Subunit, Chain A, domain 1"/>
    <property type="match status" value="2"/>
</dbReference>
<dbReference type="InterPro" id="IPR014352">
    <property type="entry name" value="FERM/acyl-CoA-bd_prot_sf"/>
</dbReference>
<dbReference type="SUPFAM" id="SSF109885">
    <property type="entry name" value="I/LWEQ domain"/>
    <property type="match status" value="2"/>
</dbReference>
<dbReference type="InterPro" id="IPR019748">
    <property type="entry name" value="FERM_central"/>
</dbReference>
<dbReference type="CDD" id="cd17090">
    <property type="entry name" value="FERM_F1_TLN"/>
    <property type="match status" value="1"/>
</dbReference>
<dbReference type="PROSITE" id="PS50057">
    <property type="entry name" value="FERM_3"/>
    <property type="match status" value="1"/>
</dbReference>
<comment type="caution">
    <text evidence="3">The sequence shown here is derived from an EMBL/GenBank/DDBJ whole genome shotgun (WGS) entry which is preliminary data.</text>
</comment>
<dbReference type="Gene3D" id="2.30.29.30">
    <property type="entry name" value="Pleckstrin-homology domain (PH domain)/Phosphotyrosine-binding domain (PTB)"/>
    <property type="match status" value="1"/>
</dbReference>
<dbReference type="CDD" id="cd14473">
    <property type="entry name" value="FERM_B-lobe"/>
    <property type="match status" value="1"/>
</dbReference>
<dbReference type="InterPro" id="IPR019747">
    <property type="entry name" value="FERM_CS"/>
</dbReference>
<dbReference type="GO" id="GO:0005737">
    <property type="term" value="C:cytoplasm"/>
    <property type="evidence" value="ECO:0007669"/>
    <property type="project" value="TreeGrafter"/>
</dbReference>
<dbReference type="GO" id="GO:0001726">
    <property type="term" value="C:ruffle"/>
    <property type="evidence" value="ECO:0007669"/>
    <property type="project" value="InterPro"/>
</dbReference>
<sequence length="958" mass="107360">MGVLTLNIECHEKAIKKTMQFEPRTLVHDACRMVRDKLGPMHGNPNDYGLFRVEDDPTKCVWMENGRTLEYYLIRNGDTLEYKNKIRSLRVRTLDGGAVKTIFVDESQPVSQLMVVICSKMGIANHDEYSLVRGFSPALDGNEENGYGRDQHQQIQRNDRERTPYSNGTDQYDGGTRSYQKGKGGIENTFMNTIGRKKERQIQQLRAKLHTEEEIHWVDHSKTLREQNIGDNEELTLRRKFFFSDTNVDTRDPVQLNLLYIQCRDGVLRGLHPVSRDTAIKLAALQCYIEYGPFEEGIQRNVDAKNLLPKEYSRAKELEKNIIQEYRELIYEDSAAPKKKYCELCQSLPTYGVSFFLVKEKMPGKNKLIPRLLGVNKESVMRVDERTKAVLKEWPLEQVRRWAASYKTFTLDFGDYKDGYYSVQTLEGERIGQLIGGYIDIILKKKRIVDHTGIEGDEGATMVEDIVAPARATLLAHSEPTPIIAQEPGGTMYGIYRPEAGTPPQAPQYGGVSGMILAQRMPKGEDIRYLDSRERSQRALVGTIEATIRAVEEAEEEIAKPPQIDLPRFGETQRHWRVEVEKESVGDRLAAMGAATAEVVQLTAIPEESAVDTRVGNAIATIGSNLPEMGRGVRELAALMPDEHRAGDLVDAARKLCNAFGTFLDKVHPEHQEKRANILSAASRVGELSNDVLSTIQERTEEELSFHDELNRKARAVATSTAQLVLQAKTVSADCDDPGLKDQVIQSAMKTAYATSELVACTRVVGPTIEHPPCKEHLTDAAHCVARAVHELLEDASKASQQAPPEKAENFEHLRESASRVTNALDDIIGHVQGGPWGYHRKTQQDYTFEQIVESSNRILAHPGGAPPELFRYSETAIRNSQMLVDGMEQEANKLDSVQQREKLLNAARSVAQATSSMIDATKECQNRPGEAEPQLALKSATSQLVQPANRRREAKAS</sequence>
<dbReference type="InterPro" id="IPR036476">
    <property type="entry name" value="Talin_cent_sf"/>
</dbReference>
<proteinExistence type="predicted"/>
<evidence type="ECO:0000313" key="3">
    <source>
        <dbReference type="EMBL" id="CAD2176944.1"/>
    </source>
</evidence>
<dbReference type="GO" id="GO:0098609">
    <property type="term" value="P:cell-cell adhesion"/>
    <property type="evidence" value="ECO:0007669"/>
    <property type="project" value="TreeGrafter"/>
</dbReference>
<evidence type="ECO:0000256" key="1">
    <source>
        <dbReference type="SAM" id="MobiDB-lite"/>
    </source>
</evidence>